<evidence type="ECO:0000256" key="8">
    <source>
        <dbReference type="ARBA" id="ARBA00044534"/>
    </source>
</evidence>
<dbReference type="InterPro" id="IPR011990">
    <property type="entry name" value="TPR-like_helical_dom_sf"/>
</dbReference>
<feature type="repeat" description="TPR" evidence="10">
    <location>
        <begin position="16"/>
        <end position="49"/>
    </location>
</feature>
<dbReference type="InterPro" id="IPR003613">
    <property type="entry name" value="Ubox_domain"/>
</dbReference>
<dbReference type="Gene3D" id="1.25.40.10">
    <property type="entry name" value="Tetratricopeptide repeat domain"/>
    <property type="match status" value="1"/>
</dbReference>
<evidence type="ECO:0000313" key="13">
    <source>
        <dbReference type="EMBL" id="CAK9193992.1"/>
    </source>
</evidence>
<evidence type="ECO:0000256" key="7">
    <source>
        <dbReference type="ARBA" id="ARBA00022803"/>
    </source>
</evidence>
<dbReference type="PANTHER" id="PTHR46803:SF2">
    <property type="entry name" value="E3 UBIQUITIN-PROTEIN LIGASE CHIP"/>
    <property type="match status" value="1"/>
</dbReference>
<dbReference type="EC" id="2.3.2.27" evidence="3"/>
<dbReference type="EMBL" id="OZ019902">
    <property type="protein sequence ID" value="CAK9193992.1"/>
    <property type="molecule type" value="Genomic_DNA"/>
</dbReference>
<dbReference type="SMART" id="SM00028">
    <property type="entry name" value="TPR"/>
    <property type="match status" value="3"/>
</dbReference>
<evidence type="ECO:0000256" key="11">
    <source>
        <dbReference type="SAM" id="Coils"/>
    </source>
</evidence>
<dbReference type="InterPro" id="IPR019734">
    <property type="entry name" value="TPR_rpt"/>
</dbReference>
<evidence type="ECO:0000256" key="3">
    <source>
        <dbReference type="ARBA" id="ARBA00012483"/>
    </source>
</evidence>
<evidence type="ECO:0000256" key="6">
    <source>
        <dbReference type="ARBA" id="ARBA00022786"/>
    </source>
</evidence>
<dbReference type="InterPro" id="IPR013105">
    <property type="entry name" value="TPR_2"/>
</dbReference>
<accession>A0ABP0TDN8</accession>
<evidence type="ECO:0000313" key="14">
    <source>
        <dbReference type="Proteomes" id="UP001497512"/>
    </source>
</evidence>
<keyword evidence="14" id="KW-1185">Reference proteome</keyword>
<protein>
    <recommendedName>
        <fullName evidence="8">E3 ubiquitin-protein ligase CHIP</fullName>
        <ecNumber evidence="3">2.3.2.27</ecNumber>
    </recommendedName>
    <alternativeName>
        <fullName evidence="9">RING-type E3 ubiquitin transferase CHIP</fullName>
    </alternativeName>
</protein>
<keyword evidence="7 10" id="KW-0802">TPR repeat</keyword>
<keyword evidence="11" id="KW-0175">Coiled coil</keyword>
<dbReference type="SUPFAM" id="SSF57850">
    <property type="entry name" value="RING/U-box"/>
    <property type="match status" value="1"/>
</dbReference>
<evidence type="ECO:0000256" key="1">
    <source>
        <dbReference type="ARBA" id="ARBA00000900"/>
    </source>
</evidence>
<dbReference type="Pfam" id="PF07719">
    <property type="entry name" value="TPR_2"/>
    <property type="match status" value="1"/>
</dbReference>
<keyword evidence="5" id="KW-0677">Repeat</keyword>
<dbReference type="PROSITE" id="PS50005">
    <property type="entry name" value="TPR"/>
    <property type="match status" value="1"/>
</dbReference>
<comment type="catalytic activity">
    <reaction evidence="1">
        <text>S-ubiquitinyl-[E2 ubiquitin-conjugating enzyme]-L-cysteine + [acceptor protein]-L-lysine = [E2 ubiquitin-conjugating enzyme]-L-cysteine + N(6)-ubiquitinyl-[acceptor protein]-L-lysine.</text>
        <dbReference type="EC" id="2.3.2.27"/>
    </reaction>
</comment>
<dbReference type="Gene3D" id="3.30.40.10">
    <property type="entry name" value="Zinc/RING finger domain, C3HC4 (zinc finger)"/>
    <property type="match status" value="1"/>
</dbReference>
<evidence type="ECO:0000256" key="9">
    <source>
        <dbReference type="ARBA" id="ARBA00044543"/>
    </source>
</evidence>
<dbReference type="InterPro" id="IPR013083">
    <property type="entry name" value="Znf_RING/FYVE/PHD"/>
</dbReference>
<keyword evidence="6" id="KW-0833">Ubl conjugation pathway</keyword>
<evidence type="ECO:0000256" key="2">
    <source>
        <dbReference type="ARBA" id="ARBA00004906"/>
    </source>
</evidence>
<dbReference type="Pfam" id="PF13181">
    <property type="entry name" value="TPR_8"/>
    <property type="match status" value="1"/>
</dbReference>
<keyword evidence="4" id="KW-0808">Transferase</keyword>
<gene>
    <name evidence="13" type="ORF">CSSPTR1EN2_LOCUS2303</name>
</gene>
<dbReference type="PANTHER" id="PTHR46803">
    <property type="entry name" value="E3 UBIQUITIN-PROTEIN LIGASE CHIP"/>
    <property type="match status" value="1"/>
</dbReference>
<comment type="pathway">
    <text evidence="2">Protein modification; protein ubiquitination.</text>
</comment>
<organism evidence="13 14">
    <name type="scientific">Sphagnum troendelagicum</name>
    <dbReference type="NCBI Taxonomy" id="128251"/>
    <lineage>
        <taxon>Eukaryota</taxon>
        <taxon>Viridiplantae</taxon>
        <taxon>Streptophyta</taxon>
        <taxon>Embryophyta</taxon>
        <taxon>Bryophyta</taxon>
        <taxon>Sphagnophytina</taxon>
        <taxon>Sphagnopsida</taxon>
        <taxon>Sphagnales</taxon>
        <taxon>Sphagnaceae</taxon>
        <taxon>Sphagnum</taxon>
    </lineage>
</organism>
<dbReference type="CDD" id="cd16654">
    <property type="entry name" value="RING-Ubox_CHIP"/>
    <property type="match status" value="1"/>
</dbReference>
<evidence type="ECO:0000256" key="4">
    <source>
        <dbReference type="ARBA" id="ARBA00022679"/>
    </source>
</evidence>
<evidence type="ECO:0000259" key="12">
    <source>
        <dbReference type="PROSITE" id="PS51698"/>
    </source>
</evidence>
<dbReference type="SMART" id="SM00504">
    <property type="entry name" value="Ubox"/>
    <property type="match status" value="1"/>
</dbReference>
<feature type="coiled-coil region" evidence="11">
    <location>
        <begin position="158"/>
        <end position="192"/>
    </location>
</feature>
<proteinExistence type="predicted"/>
<feature type="domain" description="U-box" evidence="12">
    <location>
        <begin position="197"/>
        <end position="271"/>
    </location>
</feature>
<dbReference type="PROSITE" id="PS51698">
    <property type="entry name" value="U_BOX"/>
    <property type="match status" value="1"/>
</dbReference>
<sequence length="275" mass="31664">MNPHSIKEVAPPEKQAEILRDQGNLYFKKERLGAAIEAYTEAITLCPRVPVYWTNRALCHRKRNAWDLVEADCRKALELDNSLTKAHYMLGLALLQGKQYGNAISELEKAFDLGRTGKSGSYMVEEIWQELAKAHYTEWEQAASVRQHQQQELKEAQLLANQRKMSELSKHNEEYQERLQTLSDIFEKATVRDTPAEVPDHFCCKITMDLFRDPVITPSGVTYERSALMEHLQKVGNFDPLTRAPLTPEQVFPNLALKEAVQAFLAEHRWAYQTY</sequence>
<reference evidence="13" key="1">
    <citation type="submission" date="2024-02" db="EMBL/GenBank/DDBJ databases">
        <authorList>
            <consortium name="ELIXIR-Norway"/>
            <consortium name="Elixir Norway"/>
        </authorList>
    </citation>
    <scope>NUCLEOTIDE SEQUENCE</scope>
</reference>
<dbReference type="Proteomes" id="UP001497512">
    <property type="component" value="Chromosome 10"/>
</dbReference>
<dbReference type="InterPro" id="IPR045202">
    <property type="entry name" value="CHIP_RING-Ubox"/>
</dbReference>
<evidence type="ECO:0000256" key="10">
    <source>
        <dbReference type="PROSITE-ProRule" id="PRU00339"/>
    </source>
</evidence>
<evidence type="ECO:0000256" key="5">
    <source>
        <dbReference type="ARBA" id="ARBA00022737"/>
    </source>
</evidence>
<name>A0ABP0TDN8_9BRYO</name>
<dbReference type="Pfam" id="PF04564">
    <property type="entry name" value="U-box"/>
    <property type="match status" value="1"/>
</dbReference>
<dbReference type="SUPFAM" id="SSF48452">
    <property type="entry name" value="TPR-like"/>
    <property type="match status" value="1"/>
</dbReference>